<gene>
    <name evidence="1" type="ORF">LV75_003566</name>
</gene>
<dbReference type="RefSeq" id="WP_253888006.1">
    <property type="nucleotide sequence ID" value="NZ_BAAAVB010000014.1"/>
</dbReference>
<dbReference type="EMBL" id="JAMTCO010000008">
    <property type="protein sequence ID" value="MCP2271054.1"/>
    <property type="molecule type" value="Genomic_DNA"/>
</dbReference>
<evidence type="ECO:0000313" key="2">
    <source>
        <dbReference type="Proteomes" id="UP001205185"/>
    </source>
</evidence>
<organism evidence="1 2">
    <name type="scientific">Actinokineospora diospyrosa</name>
    <dbReference type="NCBI Taxonomy" id="103728"/>
    <lineage>
        <taxon>Bacteria</taxon>
        <taxon>Bacillati</taxon>
        <taxon>Actinomycetota</taxon>
        <taxon>Actinomycetes</taxon>
        <taxon>Pseudonocardiales</taxon>
        <taxon>Pseudonocardiaceae</taxon>
        <taxon>Actinokineospora</taxon>
    </lineage>
</organism>
<name>A0ABT1IES3_9PSEU</name>
<sequence>MTRELVIELAKPAVAAVAPDEAPVFDSVAQARLTTSGQVRKARRRGHDVLGSGLEVVVETITDGSLYIASAMVGVATERVVVSAGKRVSRWIRKLRGKGGPGPVTLDDLAAKVDERDLEIMRLRGLLAGAEAGLTREQSEALVTAMLTEVRARTDR</sequence>
<keyword evidence="2" id="KW-1185">Reference proteome</keyword>
<comment type="caution">
    <text evidence="1">The sequence shown here is derived from an EMBL/GenBank/DDBJ whole genome shotgun (WGS) entry which is preliminary data.</text>
</comment>
<proteinExistence type="predicted"/>
<evidence type="ECO:0000313" key="1">
    <source>
        <dbReference type="EMBL" id="MCP2271054.1"/>
    </source>
</evidence>
<accession>A0ABT1IES3</accession>
<reference evidence="1 2" key="1">
    <citation type="submission" date="2022-06" db="EMBL/GenBank/DDBJ databases">
        <title>Genomic Encyclopedia of Archaeal and Bacterial Type Strains, Phase II (KMG-II): from individual species to whole genera.</title>
        <authorList>
            <person name="Goeker M."/>
        </authorList>
    </citation>
    <scope>NUCLEOTIDE SEQUENCE [LARGE SCALE GENOMIC DNA]</scope>
    <source>
        <strain evidence="1 2">DSM 44255</strain>
    </source>
</reference>
<dbReference type="Proteomes" id="UP001205185">
    <property type="component" value="Unassembled WGS sequence"/>
</dbReference>
<protein>
    <submittedName>
        <fullName evidence="1">Uncharacterized protein</fullName>
    </submittedName>
</protein>